<organism evidence="2 3">
    <name type="scientific">Candidatus Viadribacter manganicus</name>
    <dbReference type="NCBI Taxonomy" id="1759059"/>
    <lineage>
        <taxon>Bacteria</taxon>
        <taxon>Pseudomonadati</taxon>
        <taxon>Pseudomonadota</taxon>
        <taxon>Alphaproteobacteria</taxon>
        <taxon>Hyphomonadales</taxon>
        <taxon>Hyphomonadaceae</taxon>
        <taxon>Candidatus Viadribacter</taxon>
    </lineage>
</organism>
<dbReference type="InParanoid" id="A0A1B1AGN2"/>
<accession>A0A1B1AGN2</accession>
<dbReference type="GO" id="GO:0006777">
    <property type="term" value="P:Mo-molybdopterin cofactor biosynthetic process"/>
    <property type="evidence" value="ECO:0007669"/>
    <property type="project" value="InterPro"/>
</dbReference>
<dbReference type="RefSeq" id="WP_156767647.1">
    <property type="nucleotide sequence ID" value="NZ_CP013244.1"/>
</dbReference>
<feature type="domain" description="Molybdopterin-guanine dinucleotide biosynthesis protein B (MobB)" evidence="1">
    <location>
        <begin position="176"/>
        <end position="272"/>
    </location>
</feature>
<name>A0A1B1AGN2_9PROT</name>
<dbReference type="Pfam" id="PF03205">
    <property type="entry name" value="MobB"/>
    <property type="match status" value="1"/>
</dbReference>
<dbReference type="InterPro" id="IPR004435">
    <property type="entry name" value="MobB_dom"/>
</dbReference>
<dbReference type="SUPFAM" id="SSF52540">
    <property type="entry name" value="P-loop containing nucleoside triphosphate hydrolases"/>
    <property type="match status" value="1"/>
</dbReference>
<dbReference type="Proteomes" id="UP000092498">
    <property type="component" value="Chromosome"/>
</dbReference>
<sequence>METTIEMPPKSFNFDVKAANGGPDLKALHQRLQRAKRSFVCRHLEVEQAAGLSKKLAPQSGHVLLAVVSELGHHARLESPQGRRAQLYVGDEILVAYGARYAPDQFEAIVPDAIGPCDLVAGGGIAARVLARHASVKKPTAITPVGVLTDSAGGALNLADFAPASVGPRASDADHVVAVVGTSMNAGKTTSAANLIRGLAAGGLKVGACKITGTGSGGDIWSMRDAGALVALDFTDVGYATTAGAEFGQLENAAHALIDRVAASGVDIVVVEIADGLFQRETSALLSSARTQQRLDAVLLAAADSMGAVMGAQWLRERGLPLRAVTGLITSSPLAMREAQLQLGVEVVATRALLNSTDAARVCHHAPFVAIGALS</sequence>
<reference evidence="2 3" key="1">
    <citation type="submission" date="2015-11" db="EMBL/GenBank/DDBJ databases">
        <title>Whole-Genome Sequence of Candidatus Oderbacter manganicum from the National Park Lower Oder Valley, Germany.</title>
        <authorList>
            <person name="Braun B."/>
            <person name="Liere K."/>
            <person name="Szewzyk U."/>
        </authorList>
    </citation>
    <scope>NUCLEOTIDE SEQUENCE [LARGE SCALE GENOMIC DNA]</scope>
    <source>
        <strain evidence="2 3">OTSz_A_272</strain>
    </source>
</reference>
<evidence type="ECO:0000259" key="1">
    <source>
        <dbReference type="Pfam" id="PF03205"/>
    </source>
</evidence>
<dbReference type="KEGG" id="cbot:ATE48_07125"/>
<dbReference type="EMBL" id="CP013244">
    <property type="protein sequence ID" value="ANP45705.1"/>
    <property type="molecule type" value="Genomic_DNA"/>
</dbReference>
<evidence type="ECO:0000313" key="3">
    <source>
        <dbReference type="Proteomes" id="UP000092498"/>
    </source>
</evidence>
<dbReference type="Gene3D" id="3.40.50.300">
    <property type="entry name" value="P-loop containing nucleotide triphosphate hydrolases"/>
    <property type="match status" value="1"/>
</dbReference>
<gene>
    <name evidence="2" type="ORF">ATE48_07125</name>
</gene>
<dbReference type="OrthoDB" id="145933at2"/>
<dbReference type="STRING" id="1759059.ATE48_07125"/>
<evidence type="ECO:0000313" key="2">
    <source>
        <dbReference type="EMBL" id="ANP45705.1"/>
    </source>
</evidence>
<protein>
    <recommendedName>
        <fullName evidence="1">Molybdopterin-guanine dinucleotide biosynthesis protein B (MobB) domain-containing protein</fullName>
    </recommendedName>
</protein>
<proteinExistence type="predicted"/>
<keyword evidence="3" id="KW-1185">Reference proteome</keyword>
<dbReference type="InterPro" id="IPR027417">
    <property type="entry name" value="P-loop_NTPase"/>
</dbReference>
<dbReference type="AlphaFoldDB" id="A0A1B1AGN2"/>
<dbReference type="GO" id="GO:0005525">
    <property type="term" value="F:GTP binding"/>
    <property type="evidence" value="ECO:0007669"/>
    <property type="project" value="InterPro"/>
</dbReference>